<dbReference type="RefSeq" id="WP_005005796.1">
    <property type="nucleotide sequence ID" value="NZ_CP082144.1"/>
</dbReference>
<name>A0A1P8KGR7_ACILW</name>
<geneLocation type="plasmid" evidence="1">
    <name>pALWED1.1</name>
</geneLocation>
<proteinExistence type="predicted"/>
<dbReference type="AlphaFoldDB" id="A0A1P8KGR7"/>
<dbReference type="EMBL" id="KX426227">
    <property type="protein sequence ID" value="APW48876.1"/>
    <property type="molecule type" value="Genomic_DNA"/>
</dbReference>
<protein>
    <submittedName>
        <fullName evidence="1">Uncharacterized protein</fullName>
    </submittedName>
</protein>
<accession>A0A1P8KGR7</accession>
<gene>
    <name evidence="1" type="ORF">BAA96_1p0171</name>
</gene>
<keyword evidence="1" id="KW-0614">Plasmid</keyword>
<evidence type="ECO:0000313" key="1">
    <source>
        <dbReference type="EMBL" id="APW48876.1"/>
    </source>
</evidence>
<sequence length="278" mass="30201">MKNRNNLRKRRITVNQFSPVKAIAVGTLTVGLLSVPLFTNAFSLGTILSELAIQAQQLMVRSAVRVSTQQTAVSANQIVDNQTRDSEMIVAGIQSVDKNIEIKKAILNSGTNAALPDSAFCTALEEREQTDLNRNLKDFNVFKYMQDVSGKLFSNSTDEATSPYAFHLATSCGVEEAKMGVCNLIPNGLQYGDIDTAFVFSRSRLSEQQATVALNYSSIASNNVVPVGLMECSSSTCVDFQNKYMAGSTLSSLANYSVANNVMQRTTPNSNASAKFFE</sequence>
<reference evidence="1" key="1">
    <citation type="journal article" date="2016" name="Biomed. Res. Int.">
        <title>Resistance of Permafrost and Modern Acinetobacter lwoffii Strains to Heavy Metals and Arsenic Revealed by Genome Analysis.</title>
        <authorList>
            <person name="Mindlin S."/>
            <person name="Petrenko A."/>
            <person name="Kurakov A."/>
            <person name="Beletsky A."/>
            <person name="Mardanov A."/>
            <person name="Petrova M."/>
        </authorList>
    </citation>
    <scope>NUCLEOTIDE SEQUENCE</scope>
    <source>
        <strain evidence="1">ED23-35</strain>
        <plasmid evidence="1">pALWED1.1</plasmid>
    </source>
</reference>
<organism evidence="1">
    <name type="scientific">Acinetobacter lwoffii</name>
    <dbReference type="NCBI Taxonomy" id="28090"/>
    <lineage>
        <taxon>Bacteria</taxon>
        <taxon>Pseudomonadati</taxon>
        <taxon>Pseudomonadota</taxon>
        <taxon>Gammaproteobacteria</taxon>
        <taxon>Moraxellales</taxon>
        <taxon>Moraxellaceae</taxon>
        <taxon>Acinetobacter</taxon>
    </lineage>
</organism>